<protein>
    <submittedName>
        <fullName evidence="1">Uncharacterized protein</fullName>
    </submittedName>
</protein>
<evidence type="ECO:0000313" key="2">
    <source>
        <dbReference type="Proteomes" id="UP000651057"/>
    </source>
</evidence>
<dbReference type="RefSeq" id="WP_201916993.1">
    <property type="nucleotide sequence ID" value="NZ_BAABAX010000021.1"/>
</dbReference>
<gene>
    <name evidence="1" type="ORF">JJQ60_04380</name>
</gene>
<accession>A0A936ZX82</accession>
<sequence>MTISVRLLPFLFFLSHIYVGSAQTEEDTLKDIRKKYTLVQQWLEKDSRLPNIEIYEQCPDDEGHEDVSMSKIQYYYHQKKLRYVVHHFEPYVNADIQTEYYFWDDKLFFCFQSGEDRYLHTLGDTKKNIQVYEKRVYLSKGTPFLCLTKEYKELETEEGNWPSKNPFDQLDRLPNKKIACNRLSESINDADYYLDLLKLSNTELEENCMTRQYLD</sequence>
<name>A0A936ZX82_9FLAO</name>
<keyword evidence="2" id="KW-1185">Reference proteome</keyword>
<evidence type="ECO:0000313" key="1">
    <source>
        <dbReference type="EMBL" id="MBL0682741.1"/>
    </source>
</evidence>
<dbReference type="AlphaFoldDB" id="A0A936ZX82"/>
<organism evidence="1 2">
    <name type="scientific">Aquimarina mytili</name>
    <dbReference type="NCBI Taxonomy" id="874423"/>
    <lineage>
        <taxon>Bacteria</taxon>
        <taxon>Pseudomonadati</taxon>
        <taxon>Bacteroidota</taxon>
        <taxon>Flavobacteriia</taxon>
        <taxon>Flavobacteriales</taxon>
        <taxon>Flavobacteriaceae</taxon>
        <taxon>Aquimarina</taxon>
    </lineage>
</organism>
<dbReference type="EMBL" id="JAERQJ010000001">
    <property type="protein sequence ID" value="MBL0682741.1"/>
    <property type="molecule type" value="Genomic_DNA"/>
</dbReference>
<comment type="caution">
    <text evidence="1">The sequence shown here is derived from an EMBL/GenBank/DDBJ whole genome shotgun (WGS) entry which is preliminary data.</text>
</comment>
<dbReference type="Proteomes" id="UP000651057">
    <property type="component" value="Unassembled WGS sequence"/>
</dbReference>
<reference evidence="1" key="1">
    <citation type="submission" date="2021-01" db="EMBL/GenBank/DDBJ databases">
        <authorList>
            <person name="Zhong Y.L."/>
        </authorList>
    </citation>
    <scope>NUCLEOTIDE SEQUENCE</scope>
    <source>
        <strain evidence="1">KCTC 23302</strain>
    </source>
</reference>
<proteinExistence type="predicted"/>